<keyword evidence="3" id="KW-1133">Transmembrane helix</keyword>
<keyword evidence="3" id="KW-0472">Membrane</keyword>
<evidence type="ECO:0008006" key="6">
    <source>
        <dbReference type="Google" id="ProtNLM"/>
    </source>
</evidence>
<organism evidence="4 5">
    <name type="scientific">Allosphingosinicella indica</name>
    <dbReference type="NCBI Taxonomy" id="941907"/>
    <lineage>
        <taxon>Bacteria</taxon>
        <taxon>Pseudomonadati</taxon>
        <taxon>Pseudomonadota</taxon>
        <taxon>Alphaproteobacteria</taxon>
        <taxon>Sphingomonadales</taxon>
        <taxon>Sphingomonadaceae</taxon>
        <taxon>Allosphingosinicella</taxon>
    </lineage>
</organism>
<accession>A0A1X7GWE1</accession>
<evidence type="ECO:0000313" key="5">
    <source>
        <dbReference type="Proteomes" id="UP000192934"/>
    </source>
</evidence>
<sequence length="767" mass="81572">MSMGYPRAEAQQPQGDGVFAGVSTVPESAPEEQTLAEWLGSEAEPDEERPSRRPAIVGAIIVLLALAWIAVSAWSVWRAAPPSIESALGWANLVSPPLILLGIAWIILGRSPRRETERFRQAVAEMRSESTALENVLAIVAQRLADNKAQLTGEAERLMTLGDEAADRLGRVTHYLARETKTLDRQAEALESAASNARVDIGVLLHDLPRAEEQARAVGTALREVGIEAHSQAGSLEGQLSALAARGREADEAAGGAAQRLGAHLARIESNAAAASERMEQAAAAMTAAIDGSMTQASDAVDTTRSALDAQGAAMLASIEQNRAALEHAGEEATRNLAQRLETISGRIQGLAGHLATQDAASHALMDRLSREMASLEERFDTLRESGSTGATILTDSFQTVRACAQELFTELGTGHERAGDLIDRAHEMAQALTAVAEQLDVKISSSLEKVEARAEQTNAAATAILPQVQAVEGSADAAAMRMGEAEASLKTQQDVLEALLTRLGTGLDTAQTQILALGEAAAEADRAAAKLSSETGPSLVEALVRVRETAGQAAERARTAIGAVIPESAAKLADASRDAIAAAISGPIQQQMDDVAKSAESAADAARAASERLTRQLLAISETAAALERRMDEEHKTREEQESAALSRRVALLIESLNSTAIDVTKVLSNDVTDSAWAAYLKGDRGIFTRRAVRLLDSGEAREVLQLYETEPEFREQVNRYIHDFESMIRRVLADRDGSALGVTILSSDMGKLYVALAQAIERLRA</sequence>
<evidence type="ECO:0000256" key="2">
    <source>
        <dbReference type="SAM" id="MobiDB-lite"/>
    </source>
</evidence>
<keyword evidence="3" id="KW-0812">Transmembrane</keyword>
<protein>
    <recommendedName>
        <fullName evidence="6">ATPase</fullName>
    </recommendedName>
</protein>
<keyword evidence="1" id="KW-0175">Coiled coil</keyword>
<feature type="transmembrane region" description="Helical" evidence="3">
    <location>
        <begin position="55"/>
        <end position="77"/>
    </location>
</feature>
<dbReference type="Proteomes" id="UP000192934">
    <property type="component" value="Chromosome I"/>
</dbReference>
<name>A0A1X7GWE1_9SPHN</name>
<evidence type="ECO:0000256" key="1">
    <source>
        <dbReference type="SAM" id="Coils"/>
    </source>
</evidence>
<reference evidence="5" key="1">
    <citation type="submission" date="2017-04" db="EMBL/GenBank/DDBJ databases">
        <authorList>
            <person name="Varghese N."/>
            <person name="Submissions S."/>
        </authorList>
    </citation>
    <scope>NUCLEOTIDE SEQUENCE [LARGE SCALE GENOMIC DNA]</scope>
    <source>
        <strain evidence="5">Dd16</strain>
    </source>
</reference>
<gene>
    <name evidence="4" type="ORF">SAMN06295910_2379</name>
</gene>
<evidence type="ECO:0000313" key="4">
    <source>
        <dbReference type="EMBL" id="SMF75789.1"/>
    </source>
</evidence>
<feature type="coiled-coil region" evidence="1">
    <location>
        <begin position="597"/>
        <end position="645"/>
    </location>
</feature>
<keyword evidence="5" id="KW-1185">Reference proteome</keyword>
<dbReference type="EMBL" id="LT840185">
    <property type="protein sequence ID" value="SMF75789.1"/>
    <property type="molecule type" value="Genomic_DNA"/>
</dbReference>
<evidence type="ECO:0000256" key="3">
    <source>
        <dbReference type="SAM" id="Phobius"/>
    </source>
</evidence>
<proteinExistence type="predicted"/>
<dbReference type="RefSeq" id="WP_085218960.1">
    <property type="nucleotide sequence ID" value="NZ_LT840185.1"/>
</dbReference>
<dbReference type="STRING" id="941907.SAMN06295910_2379"/>
<dbReference type="AlphaFoldDB" id="A0A1X7GWE1"/>
<feature type="transmembrane region" description="Helical" evidence="3">
    <location>
        <begin position="89"/>
        <end position="108"/>
    </location>
</feature>
<dbReference type="OrthoDB" id="9777715at2"/>
<feature type="region of interest" description="Disordered" evidence="2">
    <location>
        <begin position="1"/>
        <end position="31"/>
    </location>
</feature>